<feature type="region of interest" description="Disordered" evidence="1">
    <location>
        <begin position="1"/>
        <end position="35"/>
    </location>
</feature>
<dbReference type="STRING" id="675120.N1PKU1"/>
<gene>
    <name evidence="4" type="ORF">DOTSEDRAFT_71694</name>
</gene>
<dbReference type="InterPro" id="IPR002656">
    <property type="entry name" value="Acyl_transf_3_dom"/>
</dbReference>
<dbReference type="InterPro" id="IPR050879">
    <property type="entry name" value="Acyltransferase_3"/>
</dbReference>
<evidence type="ECO:0000256" key="1">
    <source>
        <dbReference type="SAM" id="MobiDB-lite"/>
    </source>
</evidence>
<evidence type="ECO:0000259" key="3">
    <source>
        <dbReference type="Pfam" id="PF01757"/>
    </source>
</evidence>
<feature type="transmembrane region" description="Helical" evidence="2">
    <location>
        <begin position="370"/>
        <end position="389"/>
    </location>
</feature>
<feature type="domain" description="Acyltransferase 3" evidence="3">
    <location>
        <begin position="77"/>
        <end position="436"/>
    </location>
</feature>
<dbReference type="PANTHER" id="PTHR23028:SF125">
    <property type="entry name" value="ACYLTRANSFERASE"/>
    <property type="match status" value="1"/>
</dbReference>
<feature type="transmembrane region" description="Helical" evidence="2">
    <location>
        <begin position="320"/>
        <end position="338"/>
    </location>
</feature>
<dbReference type="Pfam" id="PF01757">
    <property type="entry name" value="Acyl_transf_3"/>
    <property type="match status" value="1"/>
</dbReference>
<feature type="transmembrane region" description="Helical" evidence="2">
    <location>
        <begin position="77"/>
        <end position="99"/>
    </location>
</feature>
<dbReference type="OMA" id="MYIVDGA"/>
<feature type="transmembrane region" description="Helical" evidence="2">
    <location>
        <begin position="401"/>
        <end position="420"/>
    </location>
</feature>
<feature type="transmembrane region" description="Helical" evidence="2">
    <location>
        <begin position="119"/>
        <end position="149"/>
    </location>
</feature>
<feature type="transmembrane region" description="Helical" evidence="2">
    <location>
        <begin position="460"/>
        <end position="482"/>
    </location>
</feature>
<feature type="transmembrane region" description="Helical" evidence="2">
    <location>
        <begin position="180"/>
        <end position="199"/>
    </location>
</feature>
<organism evidence="4 5">
    <name type="scientific">Dothistroma septosporum (strain NZE10 / CBS 128990)</name>
    <name type="common">Red band needle blight fungus</name>
    <name type="synonym">Mycosphaerella pini</name>
    <dbReference type="NCBI Taxonomy" id="675120"/>
    <lineage>
        <taxon>Eukaryota</taxon>
        <taxon>Fungi</taxon>
        <taxon>Dikarya</taxon>
        <taxon>Ascomycota</taxon>
        <taxon>Pezizomycotina</taxon>
        <taxon>Dothideomycetes</taxon>
        <taxon>Dothideomycetidae</taxon>
        <taxon>Mycosphaerellales</taxon>
        <taxon>Mycosphaerellaceae</taxon>
        <taxon>Dothistroma</taxon>
    </lineage>
</organism>
<dbReference type="PANTHER" id="PTHR23028">
    <property type="entry name" value="ACETYLTRANSFERASE"/>
    <property type="match status" value="1"/>
</dbReference>
<reference evidence="4 5" key="2">
    <citation type="journal article" date="2012" name="PLoS Pathog.">
        <title>Diverse lifestyles and strategies of plant pathogenesis encoded in the genomes of eighteen Dothideomycetes fungi.</title>
        <authorList>
            <person name="Ohm R.A."/>
            <person name="Feau N."/>
            <person name="Henrissat B."/>
            <person name="Schoch C.L."/>
            <person name="Horwitz B.A."/>
            <person name="Barry K.W."/>
            <person name="Condon B.J."/>
            <person name="Copeland A.C."/>
            <person name="Dhillon B."/>
            <person name="Glaser F."/>
            <person name="Hesse C.N."/>
            <person name="Kosti I."/>
            <person name="LaButti K."/>
            <person name="Lindquist E.A."/>
            <person name="Lucas S."/>
            <person name="Salamov A.A."/>
            <person name="Bradshaw R.E."/>
            <person name="Ciuffetti L."/>
            <person name="Hamelin R.C."/>
            <person name="Kema G.H.J."/>
            <person name="Lawrence C."/>
            <person name="Scott J.A."/>
            <person name="Spatafora J.W."/>
            <person name="Turgeon B.G."/>
            <person name="de Wit P.J.G.M."/>
            <person name="Zhong S."/>
            <person name="Goodwin S.B."/>
            <person name="Grigoriev I.V."/>
        </authorList>
    </citation>
    <scope>NUCLEOTIDE SEQUENCE [LARGE SCALE GENOMIC DNA]</scope>
    <source>
        <strain evidence="5">NZE10 / CBS 128990</strain>
    </source>
</reference>
<dbReference type="HOGENOM" id="CLU_005679_13_3_1"/>
<keyword evidence="5" id="KW-1185">Reference proteome</keyword>
<sequence length="520" mass="59224">MAETQQREKSLGLLEQGELEVDSDSTLNEDERPPTPVAKTKAQVALLLEFAASRMSGLRPSFLQGKSTKTLKLRRTAYLDGIRGFAALLVYCLHHQLWAHAIMGGSQKAENTFGWDKEYYFVAFPVLRTFFTGGHYAVATFFVISGYVLSSKPLALIESGDYVTLGSNVGSALFRRWLRLYVPIIVVTFGFVILPHIGIGSDFKPQSNLRDEIWMWYCDLKNFTHIWNTGGDIILNQQKHVWSIPVEMRGSITIYTALIAFSRCTRSARLWCEFLLCFYFMYIVDGAHYAMFVAGMILCDIDQLSLSDRQPNWVKTMSRFSTPLAYVGIVVSILLGGVPGNSAEMDHCKTSPGWYYLCFLKPQAVFDYRWFFLFWAAVLAVLCTPRVSLLKRFFEGRFCQHLGRISYMFYLMHGPILWIIGDRIYAAVGFVNYSHALNIPGWADSFKLPRWGPFGLELNYVMAQCLLLPLTFYVAELATALIDDPAIKFASYCYQLTQPRKEAHTELQQNSREQRKASQA</sequence>
<reference evidence="5" key="1">
    <citation type="journal article" date="2012" name="PLoS Genet.">
        <title>The genomes of the fungal plant pathogens Cladosporium fulvum and Dothistroma septosporum reveal adaptation to different hosts and lifestyles but also signatures of common ancestry.</title>
        <authorList>
            <person name="de Wit P.J.G.M."/>
            <person name="van der Burgt A."/>
            <person name="Oekmen B."/>
            <person name="Stergiopoulos I."/>
            <person name="Abd-Elsalam K.A."/>
            <person name="Aerts A.L."/>
            <person name="Bahkali A.H."/>
            <person name="Beenen H.G."/>
            <person name="Chettri P."/>
            <person name="Cox M.P."/>
            <person name="Datema E."/>
            <person name="de Vries R.P."/>
            <person name="Dhillon B."/>
            <person name="Ganley A.R."/>
            <person name="Griffiths S.A."/>
            <person name="Guo Y."/>
            <person name="Hamelin R.C."/>
            <person name="Henrissat B."/>
            <person name="Kabir M.S."/>
            <person name="Jashni M.K."/>
            <person name="Kema G."/>
            <person name="Klaubauf S."/>
            <person name="Lapidus A."/>
            <person name="Levasseur A."/>
            <person name="Lindquist E."/>
            <person name="Mehrabi R."/>
            <person name="Ohm R.A."/>
            <person name="Owen T.J."/>
            <person name="Salamov A."/>
            <person name="Schwelm A."/>
            <person name="Schijlen E."/>
            <person name="Sun H."/>
            <person name="van den Burg H.A."/>
            <person name="van Ham R.C.H.J."/>
            <person name="Zhang S."/>
            <person name="Goodwin S.B."/>
            <person name="Grigoriev I.V."/>
            <person name="Collemare J."/>
            <person name="Bradshaw R.E."/>
        </authorList>
    </citation>
    <scope>NUCLEOTIDE SEQUENCE [LARGE SCALE GENOMIC DNA]</scope>
    <source>
        <strain evidence="5">NZE10 / CBS 128990</strain>
    </source>
</reference>
<dbReference type="OrthoDB" id="5819582at2759"/>
<evidence type="ECO:0000256" key="2">
    <source>
        <dbReference type="SAM" id="Phobius"/>
    </source>
</evidence>
<keyword evidence="2" id="KW-0812">Transmembrane</keyword>
<feature type="transmembrane region" description="Helical" evidence="2">
    <location>
        <begin position="279"/>
        <end position="299"/>
    </location>
</feature>
<evidence type="ECO:0000313" key="5">
    <source>
        <dbReference type="Proteomes" id="UP000016933"/>
    </source>
</evidence>
<name>N1PKU1_DOTSN</name>
<keyword evidence="2" id="KW-1133">Transmembrane helix</keyword>
<feature type="compositionally biased region" description="Basic and acidic residues" evidence="1">
    <location>
        <begin position="1"/>
        <end position="10"/>
    </location>
</feature>
<protein>
    <recommendedName>
        <fullName evidence="3">Acyltransferase 3 domain-containing protein</fullName>
    </recommendedName>
</protein>
<dbReference type="AlphaFoldDB" id="N1PKU1"/>
<accession>N1PKU1</accession>
<evidence type="ECO:0000313" key="4">
    <source>
        <dbReference type="EMBL" id="EME43971.1"/>
    </source>
</evidence>
<proteinExistence type="predicted"/>
<dbReference type="EMBL" id="KB446539">
    <property type="protein sequence ID" value="EME43971.1"/>
    <property type="molecule type" value="Genomic_DNA"/>
</dbReference>
<keyword evidence="2" id="KW-0472">Membrane</keyword>
<dbReference type="eggNOG" id="ENOG502SHP9">
    <property type="taxonomic scope" value="Eukaryota"/>
</dbReference>
<dbReference type="GO" id="GO:0016747">
    <property type="term" value="F:acyltransferase activity, transferring groups other than amino-acyl groups"/>
    <property type="evidence" value="ECO:0007669"/>
    <property type="project" value="InterPro"/>
</dbReference>
<dbReference type="Proteomes" id="UP000016933">
    <property type="component" value="Unassembled WGS sequence"/>
</dbReference>